<gene>
    <name evidence="2" type="ORF">SSOG_07795</name>
</gene>
<dbReference type="Pfam" id="PF01979">
    <property type="entry name" value="Amidohydro_1"/>
    <property type="match status" value="1"/>
</dbReference>
<dbReference type="Gene3D" id="2.30.40.10">
    <property type="entry name" value="Urease, subunit C, domain 1"/>
    <property type="match status" value="1"/>
</dbReference>
<keyword evidence="2" id="KW-0378">Hydrolase</keyword>
<dbReference type="InterPro" id="IPR051781">
    <property type="entry name" value="Metallo-dep_Hydrolase"/>
</dbReference>
<dbReference type="InterPro" id="IPR032466">
    <property type="entry name" value="Metal_Hydrolase"/>
</dbReference>
<dbReference type="InterPro" id="IPR006680">
    <property type="entry name" value="Amidohydro-rel"/>
</dbReference>
<accession>D9WQE8</accession>
<sequence>MRLYTAARVLTGDGGILHDGGVVVGGGVIRAVGRISELPTDLEHVDFPHGTLLPGLIDAHVHLTMDGGPDPVSELRRTNGPELLDTMRSNARALLDAGVTTARDLGGYGFLDIVLRDEINDGIGHGPRLLTATRPLTSPGGHCWYLGGGCEGVDEIRRMVGEQALWGADLLKIMVTGGHTTPQSKPWLPQFTDAELAAAVAEAHFLGMPVAAHAHGVEGIRAAVTHGMDTIEHCTWQTESGFDGYDPALADAIATAGIPVCGTFNPLLARDEAYATERRRVVGEMRRRGVRFIAGTDAGIRDTPHSAYATALATMAGYGFTPAEVIRAATGDAAAALGVAGSTGSLAPGRDADLIAVHGDPLVDLSVLAEPAVVVTRGREYRPERVAGG</sequence>
<dbReference type="PANTHER" id="PTHR43135">
    <property type="entry name" value="ALPHA-D-RIBOSE 1-METHYLPHOSPHONATE 5-TRIPHOSPHATE DIPHOSPHATASE"/>
    <property type="match status" value="1"/>
</dbReference>
<organism evidence="2 3">
    <name type="scientific">Streptomyces himastatinicus ATCC 53653</name>
    <dbReference type="NCBI Taxonomy" id="457427"/>
    <lineage>
        <taxon>Bacteria</taxon>
        <taxon>Bacillati</taxon>
        <taxon>Actinomycetota</taxon>
        <taxon>Actinomycetes</taxon>
        <taxon>Kitasatosporales</taxon>
        <taxon>Streptomycetaceae</taxon>
        <taxon>Streptomyces</taxon>
        <taxon>Streptomyces violaceusniger group</taxon>
    </lineage>
</organism>
<dbReference type="SUPFAM" id="SSF51338">
    <property type="entry name" value="Composite domain of metallo-dependent hydrolases"/>
    <property type="match status" value="2"/>
</dbReference>
<dbReference type="EMBL" id="GG657754">
    <property type="protein sequence ID" value="EFL28081.1"/>
    <property type="molecule type" value="Genomic_DNA"/>
</dbReference>
<dbReference type="Gene3D" id="3.20.20.140">
    <property type="entry name" value="Metal-dependent hydrolases"/>
    <property type="match status" value="1"/>
</dbReference>
<dbReference type="InterPro" id="IPR011059">
    <property type="entry name" value="Metal-dep_hydrolase_composite"/>
</dbReference>
<dbReference type="SUPFAM" id="SSF51556">
    <property type="entry name" value="Metallo-dependent hydrolases"/>
    <property type="match status" value="1"/>
</dbReference>
<evidence type="ECO:0000313" key="3">
    <source>
        <dbReference type="Proteomes" id="UP000003963"/>
    </source>
</evidence>
<name>D9WQE8_9ACTN</name>
<evidence type="ECO:0000313" key="2">
    <source>
        <dbReference type="EMBL" id="EFL28081.1"/>
    </source>
</evidence>
<dbReference type="STRING" id="457427.SSOG_07795"/>
<dbReference type="AlphaFoldDB" id="D9WQE8"/>
<dbReference type="Proteomes" id="UP000003963">
    <property type="component" value="Unassembled WGS sequence"/>
</dbReference>
<dbReference type="GO" id="GO:0016810">
    <property type="term" value="F:hydrolase activity, acting on carbon-nitrogen (but not peptide) bonds"/>
    <property type="evidence" value="ECO:0007669"/>
    <property type="project" value="InterPro"/>
</dbReference>
<feature type="domain" description="Amidohydrolase-related" evidence="1">
    <location>
        <begin position="51"/>
        <end position="375"/>
    </location>
</feature>
<keyword evidence="3" id="KW-1185">Reference proteome</keyword>
<proteinExistence type="predicted"/>
<dbReference type="PANTHER" id="PTHR43135:SF3">
    <property type="entry name" value="ALPHA-D-RIBOSE 1-METHYLPHOSPHONATE 5-TRIPHOSPHATE DIPHOSPHATASE"/>
    <property type="match status" value="1"/>
</dbReference>
<reference evidence="2 3" key="1">
    <citation type="submission" date="2009-02" db="EMBL/GenBank/DDBJ databases">
        <title>Annotation of Streptomyces hygroscopicus strain ATCC 53653.</title>
        <authorList>
            <consortium name="The Broad Institute Genome Sequencing Platform"/>
            <consortium name="Broad Institute Microbial Sequencing Center"/>
            <person name="Fischbach M."/>
            <person name="Godfrey P."/>
            <person name="Ward D."/>
            <person name="Young S."/>
            <person name="Zeng Q."/>
            <person name="Koehrsen M."/>
            <person name="Alvarado L."/>
            <person name="Berlin A.M."/>
            <person name="Bochicchio J."/>
            <person name="Borenstein D."/>
            <person name="Chapman S.B."/>
            <person name="Chen Z."/>
            <person name="Engels R."/>
            <person name="Freedman E."/>
            <person name="Gellesch M."/>
            <person name="Goldberg J."/>
            <person name="Griggs A."/>
            <person name="Gujja S."/>
            <person name="Heilman E.R."/>
            <person name="Heiman D.I."/>
            <person name="Hepburn T.A."/>
            <person name="Howarth C."/>
            <person name="Jen D."/>
            <person name="Larson L."/>
            <person name="Lewis B."/>
            <person name="Mehta T."/>
            <person name="Park D."/>
            <person name="Pearson M."/>
            <person name="Richards J."/>
            <person name="Roberts A."/>
            <person name="Saif S."/>
            <person name="Shea T.D."/>
            <person name="Shenoy N."/>
            <person name="Sisk P."/>
            <person name="Stolte C."/>
            <person name="Sykes S.N."/>
            <person name="Thomson T."/>
            <person name="Walk T."/>
            <person name="White J."/>
            <person name="Yandava C."/>
            <person name="Straight P."/>
            <person name="Clardy J."/>
            <person name="Hung D."/>
            <person name="Kolter R."/>
            <person name="Mekalanos J."/>
            <person name="Walker S."/>
            <person name="Walsh C.T."/>
            <person name="Wieland-Brown L.C."/>
            <person name="Haas B."/>
            <person name="Nusbaum C."/>
            <person name="Birren B."/>
        </authorList>
    </citation>
    <scope>NUCLEOTIDE SEQUENCE [LARGE SCALE GENOMIC DNA]</scope>
    <source>
        <strain evidence="2 3">ATCC 53653</strain>
    </source>
</reference>
<dbReference type="RefSeq" id="WP_009719879.1">
    <property type="nucleotide sequence ID" value="NZ_GG657754.1"/>
</dbReference>
<dbReference type="HOGENOM" id="CLU_023620_2_2_11"/>
<evidence type="ECO:0000259" key="1">
    <source>
        <dbReference type="Pfam" id="PF01979"/>
    </source>
</evidence>
<protein>
    <submittedName>
        <fullName evidence="2">Amidohydrolase</fullName>
    </submittedName>
</protein>